<evidence type="ECO:0000259" key="1">
    <source>
        <dbReference type="PROSITE" id="PS50006"/>
    </source>
</evidence>
<dbReference type="AlphaFoldDB" id="A0A5C5VQH3"/>
<sequence length="281" mass="32507">MNTDSQDEEMMVQTTLEPLQQILKDAAGVNSQQKVQPTETTAKQKTHLFRPINRQPVAKLIVLDDGSRDVGEEIRIRQAGFTIGREKGDLKLPFDRDISSQHAELRCHQQDGKFRWYLIDNQSKNGTFLRAYRASLSRDSELIMGSRRYVFKLPNRPSDAESEEIQETNAYRAPSSQHLDQLHPRLVEMGVGEEEIRTFVIKQNANRIGRSSKCSIQVDEDSFLSPQHAKLQKNERGRWMIADMKSANGIWIRIRRMPIDRQAEFQIGLQRFIFQPQLTQD</sequence>
<dbReference type="OrthoDB" id="273653at2"/>
<protein>
    <submittedName>
        <fullName evidence="2">FHA domain protein</fullName>
    </submittedName>
</protein>
<proteinExistence type="predicted"/>
<comment type="caution">
    <text evidence="2">The sequence shown here is derived from an EMBL/GenBank/DDBJ whole genome shotgun (WGS) entry which is preliminary data.</text>
</comment>
<dbReference type="InterPro" id="IPR050923">
    <property type="entry name" value="Cell_Proc_Reg/RNA_Proc"/>
</dbReference>
<dbReference type="Gene3D" id="2.60.200.20">
    <property type="match status" value="2"/>
</dbReference>
<dbReference type="SUPFAM" id="SSF49879">
    <property type="entry name" value="SMAD/FHA domain"/>
    <property type="match status" value="2"/>
</dbReference>
<feature type="domain" description="FHA" evidence="1">
    <location>
        <begin position="81"/>
        <end position="134"/>
    </location>
</feature>
<dbReference type="CDD" id="cd00060">
    <property type="entry name" value="FHA"/>
    <property type="match status" value="2"/>
</dbReference>
<feature type="domain" description="FHA" evidence="1">
    <location>
        <begin position="206"/>
        <end position="257"/>
    </location>
</feature>
<keyword evidence="3" id="KW-1185">Reference proteome</keyword>
<evidence type="ECO:0000313" key="2">
    <source>
        <dbReference type="EMBL" id="TWT40051.1"/>
    </source>
</evidence>
<dbReference type="Pfam" id="PF00498">
    <property type="entry name" value="FHA"/>
    <property type="match status" value="2"/>
</dbReference>
<gene>
    <name evidence="2" type="ORF">KOR42_50180</name>
</gene>
<dbReference type="SMART" id="SM00240">
    <property type="entry name" value="FHA"/>
    <property type="match status" value="2"/>
</dbReference>
<organism evidence="2 3">
    <name type="scientific">Thalassoglobus neptunius</name>
    <dbReference type="NCBI Taxonomy" id="1938619"/>
    <lineage>
        <taxon>Bacteria</taxon>
        <taxon>Pseudomonadati</taxon>
        <taxon>Planctomycetota</taxon>
        <taxon>Planctomycetia</taxon>
        <taxon>Planctomycetales</taxon>
        <taxon>Planctomycetaceae</taxon>
        <taxon>Thalassoglobus</taxon>
    </lineage>
</organism>
<dbReference type="EMBL" id="SIHI01000057">
    <property type="protein sequence ID" value="TWT40051.1"/>
    <property type="molecule type" value="Genomic_DNA"/>
</dbReference>
<dbReference type="PROSITE" id="PS50006">
    <property type="entry name" value="FHA_DOMAIN"/>
    <property type="match status" value="2"/>
</dbReference>
<dbReference type="RefSeq" id="WP_146512313.1">
    <property type="nucleotide sequence ID" value="NZ_SIHI01000057.1"/>
</dbReference>
<name>A0A5C5VQH3_9PLAN</name>
<dbReference type="Proteomes" id="UP000317243">
    <property type="component" value="Unassembled WGS sequence"/>
</dbReference>
<accession>A0A5C5VQH3</accession>
<dbReference type="InterPro" id="IPR008984">
    <property type="entry name" value="SMAD_FHA_dom_sf"/>
</dbReference>
<dbReference type="PANTHER" id="PTHR23308">
    <property type="entry name" value="NUCLEAR INHIBITOR OF PROTEIN PHOSPHATASE-1"/>
    <property type="match status" value="1"/>
</dbReference>
<reference evidence="2 3" key="1">
    <citation type="submission" date="2019-02" db="EMBL/GenBank/DDBJ databases">
        <title>Deep-cultivation of Planctomycetes and their phenomic and genomic characterization uncovers novel biology.</title>
        <authorList>
            <person name="Wiegand S."/>
            <person name="Jogler M."/>
            <person name="Boedeker C."/>
            <person name="Pinto D."/>
            <person name="Vollmers J."/>
            <person name="Rivas-Marin E."/>
            <person name="Kohn T."/>
            <person name="Peeters S.H."/>
            <person name="Heuer A."/>
            <person name="Rast P."/>
            <person name="Oberbeckmann S."/>
            <person name="Bunk B."/>
            <person name="Jeske O."/>
            <person name="Meyerdierks A."/>
            <person name="Storesund J.E."/>
            <person name="Kallscheuer N."/>
            <person name="Luecker S."/>
            <person name="Lage O.M."/>
            <person name="Pohl T."/>
            <person name="Merkel B.J."/>
            <person name="Hornburger P."/>
            <person name="Mueller R.-W."/>
            <person name="Bruemmer F."/>
            <person name="Labrenz M."/>
            <person name="Spormann A.M."/>
            <person name="Op Den Camp H."/>
            <person name="Overmann J."/>
            <person name="Amann R."/>
            <person name="Jetten M.S.M."/>
            <person name="Mascher T."/>
            <person name="Medema M.H."/>
            <person name="Devos D.P."/>
            <person name="Kaster A.-K."/>
            <person name="Ovreas L."/>
            <person name="Rohde M."/>
            <person name="Galperin M.Y."/>
            <person name="Jogler C."/>
        </authorList>
    </citation>
    <scope>NUCLEOTIDE SEQUENCE [LARGE SCALE GENOMIC DNA]</scope>
    <source>
        <strain evidence="2 3">KOR42</strain>
    </source>
</reference>
<evidence type="ECO:0000313" key="3">
    <source>
        <dbReference type="Proteomes" id="UP000317243"/>
    </source>
</evidence>
<dbReference type="InterPro" id="IPR000253">
    <property type="entry name" value="FHA_dom"/>
</dbReference>